<dbReference type="AlphaFoldDB" id="A0A149PRD3"/>
<accession>A0A149PRD3</accession>
<sequence length="158" mass="17049">MKTTRARQLYAALLAVSAAVSGAAVHAEERGYDVAAARQAWVLNCMGCHTGDAHAIAGKVPPLTGELGHFVRVPEGREFVMRVPGASNSSLSDAELANVLNWLIDTRNADTRPADFRPYTAQEVAAKRRPALTDVAKHRKALIESLRRNGDTAVADQY</sequence>
<dbReference type="STRING" id="1399968.CI15_15070"/>
<dbReference type="GO" id="GO:0020037">
    <property type="term" value="F:heme binding"/>
    <property type="evidence" value="ECO:0007669"/>
    <property type="project" value="InterPro"/>
</dbReference>
<dbReference type="Proteomes" id="UP000075613">
    <property type="component" value="Unassembled WGS sequence"/>
</dbReference>
<dbReference type="RefSeq" id="WP_062129102.1">
    <property type="nucleotide sequence ID" value="NZ_LRBG01000012.1"/>
</dbReference>
<protein>
    <submittedName>
        <fullName evidence="2">Cytochrome C</fullName>
    </submittedName>
</protein>
<dbReference type="OrthoDB" id="9811281at2"/>
<dbReference type="EMBL" id="LRBG01000012">
    <property type="protein sequence ID" value="KXU87466.1"/>
    <property type="molecule type" value="Genomic_DNA"/>
</dbReference>
<evidence type="ECO:0000313" key="3">
    <source>
        <dbReference type="Proteomes" id="UP000075613"/>
    </source>
</evidence>
<evidence type="ECO:0000256" key="1">
    <source>
        <dbReference type="SAM" id="SignalP"/>
    </source>
</evidence>
<dbReference type="Gene3D" id="1.10.760.10">
    <property type="entry name" value="Cytochrome c-like domain"/>
    <property type="match status" value="1"/>
</dbReference>
<reference evidence="2 3" key="1">
    <citation type="journal article" date="2015" name="Int. J. Syst. Evol. Microbiol.">
        <title>Burkholderia monticola sp. nov., isolated from mountain soil.</title>
        <authorList>
            <person name="Baek I."/>
            <person name="Seo B."/>
            <person name="Lee I."/>
            <person name="Yi H."/>
            <person name="Chun J."/>
        </authorList>
    </citation>
    <scope>NUCLEOTIDE SEQUENCE [LARGE SCALE GENOMIC DNA]</scope>
    <source>
        <strain evidence="2 3">JC2948</strain>
    </source>
</reference>
<keyword evidence="1" id="KW-0732">Signal</keyword>
<dbReference type="SUPFAM" id="SSF46626">
    <property type="entry name" value="Cytochrome c"/>
    <property type="match status" value="1"/>
</dbReference>
<dbReference type="InterPro" id="IPR036909">
    <property type="entry name" value="Cyt_c-like_dom_sf"/>
</dbReference>
<proteinExistence type="predicted"/>
<dbReference type="GO" id="GO:0009055">
    <property type="term" value="F:electron transfer activity"/>
    <property type="evidence" value="ECO:0007669"/>
    <property type="project" value="InterPro"/>
</dbReference>
<organism evidence="2 3">
    <name type="scientific">Paraburkholderia monticola</name>
    <dbReference type="NCBI Taxonomy" id="1399968"/>
    <lineage>
        <taxon>Bacteria</taxon>
        <taxon>Pseudomonadati</taxon>
        <taxon>Pseudomonadota</taxon>
        <taxon>Betaproteobacteria</taxon>
        <taxon>Burkholderiales</taxon>
        <taxon>Burkholderiaceae</taxon>
        <taxon>Paraburkholderia</taxon>
    </lineage>
</organism>
<evidence type="ECO:0000313" key="2">
    <source>
        <dbReference type="EMBL" id="KXU87466.1"/>
    </source>
</evidence>
<gene>
    <name evidence="2" type="ORF">CI15_15070</name>
</gene>
<name>A0A149PRD3_9BURK</name>
<feature type="signal peptide" evidence="1">
    <location>
        <begin position="1"/>
        <end position="23"/>
    </location>
</feature>
<feature type="chain" id="PRO_5007551547" evidence="1">
    <location>
        <begin position="24"/>
        <end position="158"/>
    </location>
</feature>
<comment type="caution">
    <text evidence="2">The sequence shown here is derived from an EMBL/GenBank/DDBJ whole genome shotgun (WGS) entry which is preliminary data.</text>
</comment>
<keyword evidence="3" id="KW-1185">Reference proteome</keyword>